<proteinExistence type="predicted"/>
<dbReference type="PANTHER" id="PTHR12357:SF89">
    <property type="entry name" value="YTH DOMAIN-CONTAINING FAMILY PROTEIN"/>
    <property type="match status" value="1"/>
</dbReference>
<feature type="region of interest" description="Disordered" evidence="1">
    <location>
        <begin position="94"/>
        <end position="115"/>
    </location>
</feature>
<dbReference type="VEuPathDB" id="FungiDB:QG37_00290"/>
<evidence type="ECO:0000259" key="2">
    <source>
        <dbReference type="PROSITE" id="PS50882"/>
    </source>
</evidence>
<evidence type="ECO:0000313" key="3">
    <source>
        <dbReference type="EMBL" id="KNE02485.1"/>
    </source>
</evidence>
<dbReference type="CDD" id="cd21134">
    <property type="entry name" value="YTH"/>
    <property type="match status" value="1"/>
</dbReference>
<feature type="compositionally biased region" description="Acidic residues" evidence="1">
    <location>
        <begin position="97"/>
        <end position="109"/>
    </location>
</feature>
<dbReference type="VEuPathDB" id="FungiDB:CJI96_0002736"/>
<accession>A0A0L0P8B8</accession>
<dbReference type="PROSITE" id="PS50882">
    <property type="entry name" value="YTH"/>
    <property type="match status" value="1"/>
</dbReference>
<feature type="domain" description="YTH" evidence="2">
    <location>
        <begin position="143"/>
        <end position="277"/>
    </location>
</feature>
<dbReference type="EMBL" id="LGST01000003">
    <property type="protein sequence ID" value="KNE02485.1"/>
    <property type="molecule type" value="Genomic_DNA"/>
</dbReference>
<dbReference type="VEuPathDB" id="FungiDB:CJI97_002253"/>
<dbReference type="InterPro" id="IPR007275">
    <property type="entry name" value="YTH_domain"/>
</dbReference>
<dbReference type="AlphaFoldDB" id="A0A0L0P8B8"/>
<protein>
    <recommendedName>
        <fullName evidence="2">YTH domain-containing protein</fullName>
    </recommendedName>
</protein>
<dbReference type="Proteomes" id="UP000037122">
    <property type="component" value="Unassembled WGS sequence"/>
</dbReference>
<dbReference type="GO" id="GO:1990247">
    <property type="term" value="F:N6-methyladenosine-containing RNA reader activity"/>
    <property type="evidence" value="ECO:0007669"/>
    <property type="project" value="TreeGrafter"/>
</dbReference>
<dbReference type="InterPro" id="IPR045168">
    <property type="entry name" value="YTH_prot"/>
</dbReference>
<dbReference type="VEuPathDB" id="FungiDB:B9J08_002062"/>
<gene>
    <name evidence="3" type="ORF">QG37_00290</name>
</gene>
<comment type="caution">
    <text evidence="3">The sequence shown here is derived from an EMBL/GenBank/DDBJ whole genome shotgun (WGS) entry which is preliminary data.</text>
</comment>
<dbReference type="Pfam" id="PF04146">
    <property type="entry name" value="YTH"/>
    <property type="match status" value="1"/>
</dbReference>
<dbReference type="VEuPathDB" id="FungiDB:CJJ07_000170"/>
<name>A0A0L0P8B8_CANAR</name>
<dbReference type="GO" id="GO:0003729">
    <property type="term" value="F:mRNA binding"/>
    <property type="evidence" value="ECO:0007669"/>
    <property type="project" value="TreeGrafter"/>
</dbReference>
<organism evidence="3 4">
    <name type="scientific">Candidozyma auris</name>
    <name type="common">Yeast</name>
    <name type="synonym">Candida auris</name>
    <dbReference type="NCBI Taxonomy" id="498019"/>
    <lineage>
        <taxon>Eukaryota</taxon>
        <taxon>Fungi</taxon>
        <taxon>Dikarya</taxon>
        <taxon>Ascomycota</taxon>
        <taxon>Saccharomycotina</taxon>
        <taxon>Pichiomycetes</taxon>
        <taxon>Metschnikowiaceae</taxon>
        <taxon>Candidozyma</taxon>
    </lineage>
</organism>
<reference evidence="4" key="1">
    <citation type="journal article" date="2015" name="BMC Genomics">
        <title>Draft genome of a commonly misdiagnosed multidrug resistant pathogen Candida auris.</title>
        <authorList>
            <person name="Chatterjee S."/>
            <person name="Alampalli S.V."/>
            <person name="Nageshan R.K."/>
            <person name="Chettiar S.T."/>
            <person name="Joshi S."/>
            <person name="Tatu U.S."/>
        </authorList>
    </citation>
    <scope>NUCLEOTIDE SEQUENCE [LARGE SCALE GENOMIC DNA]</scope>
    <source>
        <strain evidence="4">6684</strain>
    </source>
</reference>
<evidence type="ECO:0000313" key="4">
    <source>
        <dbReference type="Proteomes" id="UP000037122"/>
    </source>
</evidence>
<dbReference type="GO" id="GO:0061157">
    <property type="term" value="P:mRNA destabilization"/>
    <property type="evidence" value="ECO:0007669"/>
    <property type="project" value="TreeGrafter"/>
</dbReference>
<dbReference type="Gene3D" id="3.10.590.10">
    <property type="entry name" value="ph1033 like domains"/>
    <property type="match status" value="1"/>
</dbReference>
<dbReference type="VEuPathDB" id="FungiDB:CJJ09_003150"/>
<sequence length="279" mass="31358">MNYSNKVACPLFDSSEIGFKAPTHDDNSTRGVFHCTRHTLELLEMATCLAKPTKFLNISCDPNIWSSLHNGTPLDGAKNITLLHTLPSMNESTLSSIEEEDSTYNESDELPPTSPESLEIAIYPAKTRHHIPVKGLFHVPAGSRFFVVKSFSAEDVEASLKYNIWTSTNLGNKRLNKAYEEKEDASVFLFFSVNGSMKFSGVAKMKDKVDFSSTSNVWAEESRWTSVFPVSWLVVKDVPNRKLKHLLIPKNENKPVTNSRDTQEVPLNVALEMLEIFLE</sequence>
<dbReference type="GO" id="GO:0005737">
    <property type="term" value="C:cytoplasm"/>
    <property type="evidence" value="ECO:0007669"/>
    <property type="project" value="TreeGrafter"/>
</dbReference>
<evidence type="ECO:0000256" key="1">
    <source>
        <dbReference type="SAM" id="MobiDB-lite"/>
    </source>
</evidence>
<dbReference type="PANTHER" id="PTHR12357">
    <property type="entry name" value="YTH YT521-B HOMOLOGY DOMAIN-CONTAINING"/>
    <property type="match status" value="1"/>
</dbReference>